<name>A0A6H2A0H7_9ZZZZ</name>
<reference evidence="1" key="1">
    <citation type="submission" date="2020-03" db="EMBL/GenBank/DDBJ databases">
        <title>The deep terrestrial virosphere.</title>
        <authorList>
            <person name="Holmfeldt K."/>
            <person name="Nilsson E."/>
            <person name="Simone D."/>
            <person name="Lopez-Fernandez M."/>
            <person name="Wu X."/>
            <person name="de Brujin I."/>
            <person name="Lundin D."/>
            <person name="Andersson A."/>
            <person name="Bertilsson S."/>
            <person name="Dopson M."/>
        </authorList>
    </citation>
    <scope>NUCLEOTIDE SEQUENCE</scope>
    <source>
        <strain evidence="1">TM448A03398</strain>
    </source>
</reference>
<evidence type="ECO:0000313" key="1">
    <source>
        <dbReference type="EMBL" id="QJA53324.1"/>
    </source>
</evidence>
<protein>
    <submittedName>
        <fullName evidence="1">Uncharacterized protein</fullName>
    </submittedName>
</protein>
<accession>A0A6H2A0H7</accession>
<dbReference type="EMBL" id="MT144412">
    <property type="protein sequence ID" value="QJA53324.1"/>
    <property type="molecule type" value="Genomic_DNA"/>
</dbReference>
<dbReference type="AlphaFoldDB" id="A0A6H2A0H7"/>
<gene>
    <name evidence="1" type="ORF">TM448A03398_0012</name>
</gene>
<sequence>MRPEHLIGKRVLFPWTRCNHVDRKKEGTVTMLSKMPGYVIISLEQPGALSVRHVSELEIME</sequence>
<organism evidence="1">
    <name type="scientific">viral metagenome</name>
    <dbReference type="NCBI Taxonomy" id="1070528"/>
    <lineage>
        <taxon>unclassified sequences</taxon>
        <taxon>metagenomes</taxon>
        <taxon>organismal metagenomes</taxon>
    </lineage>
</organism>
<proteinExistence type="predicted"/>